<dbReference type="AlphaFoldDB" id="A0A562LAD2"/>
<feature type="signal peptide" evidence="1">
    <location>
        <begin position="1"/>
        <end position="25"/>
    </location>
</feature>
<sequence length="237" mass="25066">MTRLSSAAKRFSLFAILWSVASVVAAQTATEPKRPSLEALEKIISDRTPKIRVNAVDHERITAKRIDIVGDDGTIRMTLSANTPPPIIDGIQYRRAFGVSGLILYDAKGSERGGFGVADTPGGTAAVLALDHPAMDAVGWRVSPDGSVAFTINQAPPLIREPGLDNKLVPGVQTSTRVKLSVAADGTPAVALSDANDQARVRMTVTPEGYGAIEFLDASGKVIHVLAPERDSKQADT</sequence>
<dbReference type="Proteomes" id="UP000315167">
    <property type="component" value="Unassembled WGS sequence"/>
</dbReference>
<evidence type="ECO:0000256" key="1">
    <source>
        <dbReference type="SAM" id="SignalP"/>
    </source>
</evidence>
<comment type="caution">
    <text evidence="2">The sequence shown here is derived from an EMBL/GenBank/DDBJ whole genome shotgun (WGS) entry which is preliminary data.</text>
</comment>
<protein>
    <submittedName>
        <fullName evidence="2">Uncharacterized protein</fullName>
    </submittedName>
</protein>
<organism evidence="2 3">
    <name type="scientific">Luteimonas cucumeris</name>
    <dbReference type="NCBI Taxonomy" id="985012"/>
    <lineage>
        <taxon>Bacteria</taxon>
        <taxon>Pseudomonadati</taxon>
        <taxon>Pseudomonadota</taxon>
        <taxon>Gammaproteobacteria</taxon>
        <taxon>Lysobacterales</taxon>
        <taxon>Lysobacteraceae</taxon>
        <taxon>Luteimonas</taxon>
    </lineage>
</organism>
<proteinExistence type="predicted"/>
<feature type="chain" id="PRO_5022246679" evidence="1">
    <location>
        <begin position="26"/>
        <end position="237"/>
    </location>
</feature>
<dbReference type="RefSeq" id="WP_199753387.1">
    <property type="nucleotide sequence ID" value="NZ_VLKN01000002.1"/>
</dbReference>
<accession>A0A562LAD2</accession>
<keyword evidence="1" id="KW-0732">Signal</keyword>
<reference evidence="2 3" key="1">
    <citation type="journal article" date="2015" name="Stand. Genomic Sci.">
        <title>Genomic Encyclopedia of Bacterial and Archaeal Type Strains, Phase III: the genomes of soil and plant-associated and newly described type strains.</title>
        <authorList>
            <person name="Whitman W.B."/>
            <person name="Woyke T."/>
            <person name="Klenk H.P."/>
            <person name="Zhou Y."/>
            <person name="Lilburn T.G."/>
            <person name="Beck B.J."/>
            <person name="De Vos P."/>
            <person name="Vandamme P."/>
            <person name="Eisen J.A."/>
            <person name="Garrity G."/>
            <person name="Hugenholtz P."/>
            <person name="Kyrpides N.C."/>
        </authorList>
    </citation>
    <scope>NUCLEOTIDE SEQUENCE [LARGE SCALE GENOMIC DNA]</scope>
    <source>
        <strain evidence="2 3">CGMCC 1.10821</strain>
    </source>
</reference>
<gene>
    <name evidence="2" type="ORF">IP90_00760</name>
</gene>
<name>A0A562LAD2_9GAMM</name>
<evidence type="ECO:0000313" key="2">
    <source>
        <dbReference type="EMBL" id="TWI04627.1"/>
    </source>
</evidence>
<dbReference type="EMBL" id="VLKN01000002">
    <property type="protein sequence ID" value="TWI04627.1"/>
    <property type="molecule type" value="Genomic_DNA"/>
</dbReference>
<evidence type="ECO:0000313" key="3">
    <source>
        <dbReference type="Proteomes" id="UP000315167"/>
    </source>
</evidence>
<keyword evidence="3" id="KW-1185">Reference proteome</keyword>